<feature type="domain" description="Histidine kinase/HSP90-like ATPase" evidence="1">
    <location>
        <begin position="37"/>
        <end position="137"/>
    </location>
</feature>
<protein>
    <submittedName>
        <fullName evidence="2">ATP-binding protein</fullName>
    </submittedName>
</protein>
<dbReference type="InterPro" id="IPR036890">
    <property type="entry name" value="HATPase_C_sf"/>
</dbReference>
<dbReference type="InterPro" id="IPR003594">
    <property type="entry name" value="HATPase_dom"/>
</dbReference>
<sequence length="140" mass="14505">MTDPAGRVVVPIRAEADIVLVRHQVRERAVALGFSLIEQTKLVTAASELARNTWVHGGGGEAEVSSSARSGIACLHVVFSDTGPGIDDVERALTDGFTTGDGLGLGLGGARRLVDEFAIDTVPGAGTRVTIRACAGRRPS</sequence>
<dbReference type="Gene3D" id="3.30.565.10">
    <property type="entry name" value="Histidine kinase-like ATPase, C-terminal domain"/>
    <property type="match status" value="1"/>
</dbReference>
<dbReference type="SMART" id="SM00387">
    <property type="entry name" value="HATPase_c"/>
    <property type="match status" value="1"/>
</dbReference>
<accession>A0ABW2TTS5</accession>
<evidence type="ECO:0000313" key="3">
    <source>
        <dbReference type="Proteomes" id="UP001596512"/>
    </source>
</evidence>
<dbReference type="SUPFAM" id="SSF55874">
    <property type="entry name" value="ATPase domain of HSP90 chaperone/DNA topoisomerase II/histidine kinase"/>
    <property type="match status" value="1"/>
</dbReference>
<gene>
    <name evidence="2" type="ORF">ACFQV2_25470</name>
</gene>
<evidence type="ECO:0000259" key="1">
    <source>
        <dbReference type="SMART" id="SM00387"/>
    </source>
</evidence>
<name>A0ABW2TTS5_9PSEU</name>
<organism evidence="2 3">
    <name type="scientific">Actinokineospora soli</name>
    <dbReference type="NCBI Taxonomy" id="1048753"/>
    <lineage>
        <taxon>Bacteria</taxon>
        <taxon>Bacillati</taxon>
        <taxon>Actinomycetota</taxon>
        <taxon>Actinomycetes</taxon>
        <taxon>Pseudonocardiales</taxon>
        <taxon>Pseudonocardiaceae</taxon>
        <taxon>Actinokineospora</taxon>
    </lineage>
</organism>
<proteinExistence type="predicted"/>
<keyword evidence="2" id="KW-0547">Nucleotide-binding</keyword>
<keyword evidence="3" id="KW-1185">Reference proteome</keyword>
<dbReference type="Pfam" id="PF02518">
    <property type="entry name" value="HATPase_c"/>
    <property type="match status" value="1"/>
</dbReference>
<keyword evidence="2" id="KW-0067">ATP-binding</keyword>
<dbReference type="GO" id="GO:0005524">
    <property type="term" value="F:ATP binding"/>
    <property type="evidence" value="ECO:0007669"/>
    <property type="project" value="UniProtKB-KW"/>
</dbReference>
<dbReference type="EMBL" id="JBHTEY010000004">
    <property type="protein sequence ID" value="MFC7616322.1"/>
    <property type="molecule type" value="Genomic_DNA"/>
</dbReference>
<comment type="caution">
    <text evidence="2">The sequence shown here is derived from an EMBL/GenBank/DDBJ whole genome shotgun (WGS) entry which is preliminary data.</text>
</comment>
<evidence type="ECO:0000313" key="2">
    <source>
        <dbReference type="EMBL" id="MFC7616322.1"/>
    </source>
</evidence>
<reference evidence="3" key="1">
    <citation type="journal article" date="2019" name="Int. J. Syst. Evol. Microbiol.">
        <title>The Global Catalogue of Microorganisms (GCM) 10K type strain sequencing project: providing services to taxonomists for standard genome sequencing and annotation.</title>
        <authorList>
            <consortium name="The Broad Institute Genomics Platform"/>
            <consortium name="The Broad Institute Genome Sequencing Center for Infectious Disease"/>
            <person name="Wu L."/>
            <person name="Ma J."/>
        </authorList>
    </citation>
    <scope>NUCLEOTIDE SEQUENCE [LARGE SCALE GENOMIC DNA]</scope>
    <source>
        <strain evidence="3">JCM 17695</strain>
    </source>
</reference>
<dbReference type="Proteomes" id="UP001596512">
    <property type="component" value="Unassembled WGS sequence"/>
</dbReference>